<proteinExistence type="predicted"/>
<evidence type="ECO:0000313" key="1">
    <source>
        <dbReference type="Proteomes" id="UP000675920"/>
    </source>
</evidence>
<accession>A0A8B6XC85</accession>
<protein>
    <submittedName>
        <fullName evidence="2">Uncharacterized protein</fullName>
    </submittedName>
</protein>
<dbReference type="RefSeq" id="WP_156924504.1">
    <property type="nucleotide sequence ID" value="NZ_KI519499.1"/>
</dbReference>
<sequence>MTAPFSCCPTFDRLPPIDFSQCLGESTTDIGQFHDRAETIDFPDGKPGIAPRLLRDCKEAAD</sequence>
<dbReference type="Proteomes" id="UP000675920">
    <property type="component" value="Unplaced"/>
</dbReference>
<evidence type="ECO:0000313" key="2">
    <source>
        <dbReference type="RefSeq" id="WP_156924504.1"/>
    </source>
</evidence>
<dbReference type="AlphaFoldDB" id="A0A8B6XC85"/>
<name>A0A8B6XC85_9BURK</name>
<dbReference type="OrthoDB" id="8457065at2"/>
<keyword evidence="1" id="KW-1185">Reference proteome</keyword>
<reference evidence="2" key="1">
    <citation type="submission" date="2025-08" db="UniProtKB">
        <authorList>
            <consortium name="RefSeq"/>
        </authorList>
    </citation>
    <scope>IDENTIFICATION</scope>
</reference>
<organism evidence="1 2">
    <name type="scientific">Derxia gummosa DSM 723</name>
    <dbReference type="NCBI Taxonomy" id="1121388"/>
    <lineage>
        <taxon>Bacteria</taxon>
        <taxon>Pseudomonadati</taxon>
        <taxon>Pseudomonadota</taxon>
        <taxon>Betaproteobacteria</taxon>
        <taxon>Burkholderiales</taxon>
        <taxon>Alcaligenaceae</taxon>
        <taxon>Derxia</taxon>
    </lineage>
</organism>